<dbReference type="PROSITE" id="PS50222">
    <property type="entry name" value="EF_HAND_2"/>
    <property type="match status" value="1"/>
</dbReference>
<keyword evidence="5" id="KW-0106">Calcium</keyword>
<evidence type="ECO:0000259" key="9">
    <source>
        <dbReference type="PROSITE" id="PS50222"/>
    </source>
</evidence>
<dbReference type="Gene3D" id="2.60.120.380">
    <property type="match status" value="1"/>
</dbReference>
<comment type="caution">
    <text evidence="10">The sequence shown here is derived from an EMBL/GenBank/DDBJ whole genome shotgun (WGS) entry which is preliminary data.</text>
</comment>
<dbReference type="PANTHER" id="PTHR10183">
    <property type="entry name" value="CALPAIN"/>
    <property type="match status" value="1"/>
</dbReference>
<feature type="region of interest" description="Disordered" evidence="7">
    <location>
        <begin position="584"/>
        <end position="644"/>
    </location>
</feature>
<evidence type="ECO:0000256" key="1">
    <source>
        <dbReference type="ARBA" id="ARBA00007623"/>
    </source>
</evidence>
<dbReference type="Pfam" id="PF01067">
    <property type="entry name" value="Calpain_III"/>
    <property type="match status" value="1"/>
</dbReference>
<dbReference type="InterPro" id="IPR038765">
    <property type="entry name" value="Papain-like_cys_pep_sf"/>
</dbReference>
<keyword evidence="11" id="KW-1185">Reference proteome</keyword>
<dbReference type="PROSITE" id="PS00018">
    <property type="entry name" value="EF_HAND_1"/>
    <property type="match status" value="1"/>
</dbReference>
<dbReference type="Gene3D" id="1.10.238.10">
    <property type="entry name" value="EF-hand"/>
    <property type="match status" value="1"/>
</dbReference>
<sequence>LVILMDQLFEILGDPRSGTKAAQGQVQDYESIKNYCLQNRTLFEDPVFSPSHSGSTQKRSDCEWLRPHQISQNPKFISSGVSRFDVIQGELGDCWLIAAMANLSLNQRLFSRVVPLDQSFEPNQYAGIFHFRFWQFGKWVDVVIDDRLPTTDGKLLFVRSHDDSEFWAALLEKAYAKLHGSYESLRGGSTLEATVDLTGGLTEFFEIQSAECPSNLFNILLKGFERQSLIGASIEAQDDSELEHKLANGLIKGHAYSVTSVIELPYQGRSIPLLRLRNPWSGTSEWNGPWSDRSTEWSRIPDHEKRRLGLTFEADGEFWISFQDFKRNFTRVEMCNLGPDAVEDDKRRTWYAQMFEGSWVAGISAGGCRNNLHTFSMNPQYVFTLVDHDKNDGEDVCTCIVALMQKHKRSKYKMGSDQLTIGFNIYELRDGVYQKDPVGYSPPQAKRQLLNTEFFKYNCSVARSPTYINLREISARFQLKPGTYCVIPSTYDKDEEGDFLLRIWTEGPPSQARENDDIPGLYPVAPPVQPSPTPSPTPRAQPQPPKPAPRQPSPAPGVPTYPMPMPTPVAPSYPMPTPAAPSYPAYPDKPTPHYPDQPTPAYPPYPSYPSYPADNGISYPPLPDEPIVKPARAPEPPPGPRYPDINVQEVISTIQTVINILTMCWSTFQKMQASTSPMSGGRQQRGNMVCNENVGYTTNYRTHATPPNRGTNRSVVASTQLFKKVADPNLEVGPKELQKLLSTIIKKHYNIKEFSLETCRSLVATLDADHSGKLGPVEFSYLWSDIQRWATIFTTYDRNSDGCIDASELREALQQSGIRANRKLLSNMVKRYGNVEQTIVGPHDVPKVTRSLSFDAFVHCCVKLRFMITLWQENFAKISKQQSNRGDDIHARRTSDGEMRMIDGIGVADDDFDGTETAPFTLDEFVTSVMYS</sequence>
<feature type="active site" evidence="6">
    <location>
        <position position="254"/>
    </location>
</feature>
<dbReference type="SMART" id="SM00054">
    <property type="entry name" value="EFh"/>
    <property type="match status" value="2"/>
</dbReference>
<feature type="active site" evidence="6">
    <location>
        <position position="94"/>
    </location>
</feature>
<dbReference type="SMART" id="SM00720">
    <property type="entry name" value="calpain_III"/>
    <property type="match status" value="1"/>
</dbReference>
<dbReference type="SUPFAM" id="SSF49758">
    <property type="entry name" value="Calpain large subunit, middle domain (domain III)"/>
    <property type="match status" value="1"/>
</dbReference>
<evidence type="ECO:0000259" key="8">
    <source>
        <dbReference type="PROSITE" id="PS50203"/>
    </source>
</evidence>
<keyword evidence="3 6" id="KW-0378">Hydrolase</keyword>
<dbReference type="PROSITE" id="PS00139">
    <property type="entry name" value="THIOL_PROTEASE_CYS"/>
    <property type="match status" value="1"/>
</dbReference>
<feature type="non-terminal residue" evidence="10">
    <location>
        <position position="1"/>
    </location>
</feature>
<dbReference type="SUPFAM" id="SSF47473">
    <property type="entry name" value="EF-hand"/>
    <property type="match status" value="1"/>
</dbReference>
<dbReference type="Proteomes" id="UP000825002">
    <property type="component" value="Unassembled WGS sequence"/>
</dbReference>
<dbReference type="InterPro" id="IPR022683">
    <property type="entry name" value="Calpain_III"/>
</dbReference>
<reference evidence="10 11" key="1">
    <citation type="submission" date="2020-10" db="EMBL/GenBank/DDBJ databases">
        <authorList>
            <person name="Klimov P.B."/>
            <person name="Dyachkov S.M."/>
            <person name="Chetverikov P.E."/>
        </authorList>
    </citation>
    <scope>NUCLEOTIDE SEQUENCE [LARGE SCALE GENOMIC DNA]</scope>
    <source>
        <strain evidence="10">BMOC 18-1129-001#AD2665</strain>
        <tissue evidence="10">Entire mites</tissue>
    </source>
</reference>
<evidence type="ECO:0000313" key="11">
    <source>
        <dbReference type="Proteomes" id="UP000825002"/>
    </source>
</evidence>
<dbReference type="EMBL" id="JAIFTH010000979">
    <property type="protein sequence ID" value="KAG9508777.1"/>
    <property type="molecule type" value="Genomic_DNA"/>
</dbReference>
<dbReference type="InterPro" id="IPR000169">
    <property type="entry name" value="Pept_cys_AS"/>
</dbReference>
<evidence type="ECO:0000256" key="2">
    <source>
        <dbReference type="ARBA" id="ARBA00022670"/>
    </source>
</evidence>
<dbReference type="CDD" id="cd00214">
    <property type="entry name" value="Calpain_III"/>
    <property type="match status" value="1"/>
</dbReference>
<organism evidence="10 11">
    <name type="scientific">Fragariocoptes setiger</name>
    <dbReference type="NCBI Taxonomy" id="1670756"/>
    <lineage>
        <taxon>Eukaryota</taxon>
        <taxon>Metazoa</taxon>
        <taxon>Ecdysozoa</taxon>
        <taxon>Arthropoda</taxon>
        <taxon>Chelicerata</taxon>
        <taxon>Arachnida</taxon>
        <taxon>Acari</taxon>
        <taxon>Acariformes</taxon>
        <taxon>Trombidiformes</taxon>
        <taxon>Prostigmata</taxon>
        <taxon>Eupodina</taxon>
        <taxon>Eriophyoidea</taxon>
        <taxon>Phytoptidae</taxon>
        <taxon>Fragariocoptes</taxon>
    </lineage>
</organism>
<dbReference type="InterPro" id="IPR011992">
    <property type="entry name" value="EF-hand-dom_pair"/>
</dbReference>
<dbReference type="InterPro" id="IPR022682">
    <property type="entry name" value="Calpain_domain_III"/>
</dbReference>
<evidence type="ECO:0000256" key="3">
    <source>
        <dbReference type="ARBA" id="ARBA00022801"/>
    </source>
</evidence>
<dbReference type="InterPro" id="IPR018247">
    <property type="entry name" value="EF_Hand_1_Ca_BS"/>
</dbReference>
<feature type="region of interest" description="Disordered" evidence="7">
    <location>
        <begin position="508"/>
        <end position="563"/>
    </location>
</feature>
<comment type="similarity">
    <text evidence="1">Belongs to the peptidase C2 family.</text>
</comment>
<dbReference type="SMART" id="SM00230">
    <property type="entry name" value="CysPc"/>
    <property type="match status" value="1"/>
</dbReference>
<evidence type="ECO:0000256" key="4">
    <source>
        <dbReference type="ARBA" id="ARBA00022807"/>
    </source>
</evidence>
<dbReference type="PANTHER" id="PTHR10183:SF433">
    <property type="entry name" value="CALPAIN-A-RELATED"/>
    <property type="match status" value="1"/>
</dbReference>
<dbReference type="InterPro" id="IPR036213">
    <property type="entry name" value="Calpain_III_sf"/>
</dbReference>
<dbReference type="PRINTS" id="PR00704">
    <property type="entry name" value="CALPAIN"/>
</dbReference>
<gene>
    <name evidence="10" type="primary">CalpA</name>
    <name evidence="10" type="ORF">GZH46_02720</name>
</gene>
<feature type="domain" description="EF-hand" evidence="9">
    <location>
        <begin position="784"/>
        <end position="819"/>
    </location>
</feature>
<evidence type="ECO:0000256" key="5">
    <source>
        <dbReference type="ARBA" id="ARBA00022837"/>
    </source>
</evidence>
<dbReference type="PROSITE" id="PS50203">
    <property type="entry name" value="CALPAIN_CAT"/>
    <property type="match status" value="1"/>
</dbReference>
<name>A0ABQ7S5U4_9ACAR</name>
<keyword evidence="2 6" id="KW-0645">Protease</keyword>
<feature type="compositionally biased region" description="Pro residues" evidence="7">
    <location>
        <begin position="524"/>
        <end position="563"/>
    </location>
</feature>
<keyword evidence="4 6" id="KW-0788">Thiol protease</keyword>
<proteinExistence type="inferred from homology"/>
<dbReference type="CDD" id="cd00044">
    <property type="entry name" value="CysPc"/>
    <property type="match status" value="1"/>
</dbReference>
<evidence type="ECO:0000256" key="7">
    <source>
        <dbReference type="SAM" id="MobiDB-lite"/>
    </source>
</evidence>
<dbReference type="InterPro" id="IPR022684">
    <property type="entry name" value="Calpain_cysteine_protease"/>
</dbReference>
<dbReference type="InterPro" id="IPR001300">
    <property type="entry name" value="Peptidase_C2_calpain_cat"/>
</dbReference>
<protein>
    <submittedName>
        <fullName evidence="10">Calpain-A</fullName>
    </submittedName>
</protein>
<evidence type="ECO:0000313" key="10">
    <source>
        <dbReference type="EMBL" id="KAG9508777.1"/>
    </source>
</evidence>
<feature type="active site" evidence="6">
    <location>
        <position position="278"/>
    </location>
</feature>
<dbReference type="SUPFAM" id="SSF54001">
    <property type="entry name" value="Cysteine proteinases"/>
    <property type="match status" value="1"/>
</dbReference>
<dbReference type="Pfam" id="PF00648">
    <property type="entry name" value="Peptidase_C2"/>
    <property type="match status" value="1"/>
</dbReference>
<dbReference type="InterPro" id="IPR002048">
    <property type="entry name" value="EF_hand_dom"/>
</dbReference>
<evidence type="ECO:0000256" key="6">
    <source>
        <dbReference type="PROSITE-ProRule" id="PRU00239"/>
    </source>
</evidence>
<dbReference type="InterPro" id="IPR033883">
    <property type="entry name" value="C2_III"/>
</dbReference>
<feature type="domain" description="Calpain catalytic" evidence="8">
    <location>
        <begin position="42"/>
        <end position="338"/>
    </location>
</feature>
<dbReference type="Gene3D" id="3.90.70.10">
    <property type="entry name" value="Cysteine proteinases"/>
    <property type="match status" value="1"/>
</dbReference>
<feature type="compositionally biased region" description="Pro residues" evidence="7">
    <location>
        <begin position="587"/>
        <end position="609"/>
    </location>
</feature>
<accession>A0ABQ7S5U4</accession>